<dbReference type="KEGG" id="fcy:FRACYDRAFT_264520"/>
<feature type="compositionally biased region" description="Low complexity" evidence="1">
    <location>
        <begin position="442"/>
        <end position="470"/>
    </location>
</feature>
<feature type="compositionally biased region" description="Low complexity" evidence="1">
    <location>
        <begin position="513"/>
        <end position="528"/>
    </location>
</feature>
<feature type="compositionally biased region" description="Basic residues" evidence="1">
    <location>
        <begin position="220"/>
        <end position="231"/>
    </location>
</feature>
<reference evidence="2 3" key="1">
    <citation type="submission" date="2016-09" db="EMBL/GenBank/DDBJ databases">
        <title>Extensive genetic diversity and differential bi-allelic expression allows diatom success in the polar Southern Ocean.</title>
        <authorList>
            <consortium name="DOE Joint Genome Institute"/>
            <person name="Mock T."/>
            <person name="Otillar R.P."/>
            <person name="Strauss J."/>
            <person name="Dupont C."/>
            <person name="Frickenhaus S."/>
            <person name="Maumus F."/>
            <person name="Mcmullan M."/>
            <person name="Sanges R."/>
            <person name="Schmutz J."/>
            <person name="Toseland A."/>
            <person name="Valas R."/>
            <person name="Veluchamy A."/>
            <person name="Ward B.J."/>
            <person name="Allen A."/>
            <person name="Barry K."/>
            <person name="Falciatore A."/>
            <person name="Ferrante M."/>
            <person name="Fortunato A.E."/>
            <person name="Gloeckner G."/>
            <person name="Gruber A."/>
            <person name="Hipkin R."/>
            <person name="Janech M."/>
            <person name="Kroth P."/>
            <person name="Leese F."/>
            <person name="Lindquist E."/>
            <person name="Lyon B.R."/>
            <person name="Martin J."/>
            <person name="Mayer C."/>
            <person name="Parker M."/>
            <person name="Quesneville H."/>
            <person name="Raymond J."/>
            <person name="Uhlig C."/>
            <person name="Valentin K.U."/>
            <person name="Worden A.Z."/>
            <person name="Armbrust E.V."/>
            <person name="Bowler C."/>
            <person name="Green B."/>
            <person name="Moulton V."/>
            <person name="Van Oosterhout C."/>
            <person name="Grigoriev I."/>
        </authorList>
    </citation>
    <scope>NUCLEOTIDE SEQUENCE [LARGE SCALE GENOMIC DNA]</scope>
    <source>
        <strain evidence="2 3">CCMP1102</strain>
    </source>
</reference>
<dbReference type="OrthoDB" id="54539at2759"/>
<feature type="compositionally biased region" description="Acidic residues" evidence="1">
    <location>
        <begin position="501"/>
        <end position="512"/>
    </location>
</feature>
<feature type="region of interest" description="Disordered" evidence="1">
    <location>
        <begin position="418"/>
        <end position="613"/>
    </location>
</feature>
<evidence type="ECO:0000256" key="1">
    <source>
        <dbReference type="SAM" id="MobiDB-lite"/>
    </source>
</evidence>
<feature type="compositionally biased region" description="Polar residues" evidence="1">
    <location>
        <begin position="602"/>
        <end position="613"/>
    </location>
</feature>
<feature type="compositionally biased region" description="Low complexity" evidence="1">
    <location>
        <begin position="581"/>
        <end position="601"/>
    </location>
</feature>
<proteinExistence type="predicted"/>
<dbReference type="AlphaFoldDB" id="A0A1E7ERX6"/>
<name>A0A1E7ERX6_9STRA</name>
<organism evidence="2 3">
    <name type="scientific">Fragilariopsis cylindrus CCMP1102</name>
    <dbReference type="NCBI Taxonomy" id="635003"/>
    <lineage>
        <taxon>Eukaryota</taxon>
        <taxon>Sar</taxon>
        <taxon>Stramenopiles</taxon>
        <taxon>Ochrophyta</taxon>
        <taxon>Bacillariophyta</taxon>
        <taxon>Bacillariophyceae</taxon>
        <taxon>Bacillariophycidae</taxon>
        <taxon>Bacillariales</taxon>
        <taxon>Bacillariaceae</taxon>
        <taxon>Fragilariopsis</taxon>
    </lineage>
</organism>
<feature type="compositionally biased region" description="Low complexity" evidence="1">
    <location>
        <begin position="418"/>
        <end position="428"/>
    </location>
</feature>
<feature type="region of interest" description="Disordered" evidence="1">
    <location>
        <begin position="213"/>
        <end position="235"/>
    </location>
</feature>
<dbReference type="EMBL" id="KV784379">
    <property type="protein sequence ID" value="OEU08721.1"/>
    <property type="molecule type" value="Genomic_DNA"/>
</dbReference>
<protein>
    <submittedName>
        <fullName evidence="2">Uncharacterized protein</fullName>
    </submittedName>
</protein>
<evidence type="ECO:0000313" key="3">
    <source>
        <dbReference type="Proteomes" id="UP000095751"/>
    </source>
</evidence>
<feature type="compositionally biased region" description="Polar residues" evidence="1">
    <location>
        <begin position="76"/>
        <end position="87"/>
    </location>
</feature>
<evidence type="ECO:0000313" key="2">
    <source>
        <dbReference type="EMBL" id="OEU08721.1"/>
    </source>
</evidence>
<accession>A0A1E7ERX6</accession>
<feature type="compositionally biased region" description="Basic residues" evidence="1">
    <location>
        <begin position="479"/>
        <end position="491"/>
    </location>
</feature>
<feature type="compositionally biased region" description="Low complexity" evidence="1">
    <location>
        <begin position="88"/>
        <end position="107"/>
    </location>
</feature>
<feature type="compositionally biased region" description="Polar residues" evidence="1">
    <location>
        <begin position="128"/>
        <end position="139"/>
    </location>
</feature>
<dbReference type="InParanoid" id="A0A1E7ERX6"/>
<gene>
    <name evidence="2" type="ORF">FRACYDRAFT_264520</name>
</gene>
<sequence>MMQSNQQQKINVDNFEAQMPRPIMPCPAPAVVKGGEDDEFVVSHLGSVEVKAVAGIGSILGGGSGSGSGRRIAMNLPTTTTRGLQPNSGSFSPASTSSSYDNNNNNNYKTGDDVEFEKDEEKEKRMTDTTTNKGKNENGANQENVILYVELTKSPYEPDMIGEKGEYIFKKMKQLLLNNKSTNNRAMYDDYENENDNNHSDDNYDVATSEEVKVNGSGEKKKKKNQNKHNHNIGTNNDINPKMIRMFGPTNARCLIDAYELIDKSGMVYSQLWTKGNIRGNIIGVIPNHLLLLVLQSNRFVKAGELLLSGLCRDLEVYVSVNHALDDWKLYRKYKSTRATCKHYKFLYSRRDCYKCALFIARVHSCYVAFGKPKLGSNLMNKVRACLNIMEAHLPPPSLSAPPTSTADEFKLKSSFRSSTSTTATASTTKKRKKSIQPPTPNRTVSNTSSTTVTSSLSSFTTETTATSNNQGQKSLPPLKKRRGRPPKKVNKASTMVPPEAVDENAYEDEEYSPSTIPIVSSTSSSSKKLSRRQVAASKKKEGGRRSGNGSDRTTIEAAAAVSGSGGSTNRMHPCALSRTSSVSSASSSDSNANNNDANNSTGSIPTTPPHASSLSLQELISQFEDQYNEMGQRYNEMGVILTQMKTSIAATNIVTRTKSEQDIRKEVIDEISKGVLNSIPKR</sequence>
<feature type="region of interest" description="Disordered" evidence="1">
    <location>
        <begin position="60"/>
        <end position="139"/>
    </location>
</feature>
<dbReference type="Proteomes" id="UP000095751">
    <property type="component" value="Unassembled WGS sequence"/>
</dbReference>
<keyword evidence="3" id="KW-1185">Reference proteome</keyword>